<gene>
    <name evidence="2" type="ORF">JBS370_LOCUS32586</name>
    <name evidence="1" type="ORF">ZHD862_LOCUS17379</name>
</gene>
<comment type="caution">
    <text evidence="1">The sequence shown here is derived from an EMBL/GenBank/DDBJ whole genome shotgun (WGS) entry which is preliminary data.</text>
</comment>
<reference evidence="1" key="1">
    <citation type="submission" date="2021-02" db="EMBL/GenBank/DDBJ databases">
        <authorList>
            <person name="Nowell W R."/>
        </authorList>
    </citation>
    <scope>NUCLEOTIDE SEQUENCE</scope>
</reference>
<dbReference type="EMBL" id="CAJOBD010008739">
    <property type="protein sequence ID" value="CAF4120024.1"/>
    <property type="molecule type" value="Genomic_DNA"/>
</dbReference>
<dbReference type="SUPFAM" id="SSF69322">
    <property type="entry name" value="Tricorn protease domain 2"/>
    <property type="match status" value="1"/>
</dbReference>
<dbReference type="AlphaFoldDB" id="A0A814NTN7"/>
<organism evidence="1 3">
    <name type="scientific">Rotaria sordida</name>
    <dbReference type="NCBI Taxonomy" id="392033"/>
    <lineage>
        <taxon>Eukaryota</taxon>
        <taxon>Metazoa</taxon>
        <taxon>Spiralia</taxon>
        <taxon>Gnathifera</taxon>
        <taxon>Rotifera</taxon>
        <taxon>Eurotatoria</taxon>
        <taxon>Bdelloidea</taxon>
        <taxon>Philodinida</taxon>
        <taxon>Philodinidae</taxon>
        <taxon>Rotaria</taxon>
    </lineage>
</organism>
<evidence type="ECO:0000313" key="3">
    <source>
        <dbReference type="Proteomes" id="UP000663864"/>
    </source>
</evidence>
<dbReference type="Proteomes" id="UP000663836">
    <property type="component" value="Unassembled WGS sequence"/>
</dbReference>
<evidence type="ECO:0000313" key="1">
    <source>
        <dbReference type="EMBL" id="CAF1096798.1"/>
    </source>
</evidence>
<protein>
    <submittedName>
        <fullName evidence="1">Uncharacterized protein</fullName>
    </submittedName>
</protein>
<dbReference type="Proteomes" id="UP000663864">
    <property type="component" value="Unassembled WGS sequence"/>
</dbReference>
<evidence type="ECO:0000313" key="2">
    <source>
        <dbReference type="EMBL" id="CAF4120024.1"/>
    </source>
</evidence>
<sequence length="436" mass="50767">MSSSFAINTCKRKSRALCHCCSKNLCLDHLKEHNDLIHSQLNPLVDEINTLHNQISGLNVDEIIDKGRQKLDKWRHDCYNIIDRLYEEKCQELQQHCIQQTGQKRKKIHQLKLKTNELIQEQEATHDDIFSLKATINDIKRDVNQFEENGIIVDVHPLMINENLVYIEEFASNELDILNLSSPYRSINCPNDDSPVLASNNQFLLLDQYPNLCLFNKELTLLKQIPWEYGHIHDMCWSSTINSFIIITSKNEVFLIDENLTSIKCIQTIEKKPWLSCTCSDTSLFLATNDYTSDIFQFNLLSSFHFIKQWKYPQTCNYDELIHNIAYNNGTLALIISQKYNKQKRIELRSSSTLEKLWLLPFDTTSNIGQQVYRVCSLKYDEWLVIDHSSSHLLHVSKDGKVKTNRSYEPKVHNAVLFGSNILAIRTANCVNYYRV</sequence>
<accession>A0A814NTN7</accession>
<proteinExistence type="predicted"/>
<name>A0A814NTN7_9BILA</name>
<dbReference type="EMBL" id="CAJNOT010000860">
    <property type="protein sequence ID" value="CAF1096798.1"/>
    <property type="molecule type" value="Genomic_DNA"/>
</dbReference>